<keyword evidence="2" id="KW-0175">Coiled coil</keyword>
<feature type="coiled-coil region" evidence="2">
    <location>
        <begin position="111"/>
        <end position="143"/>
    </location>
</feature>
<dbReference type="Pfam" id="PF25876">
    <property type="entry name" value="HH_MFP_RND"/>
    <property type="match status" value="1"/>
</dbReference>
<dbReference type="SUPFAM" id="SSF111369">
    <property type="entry name" value="HlyD-like secretion proteins"/>
    <property type="match status" value="1"/>
</dbReference>
<dbReference type="FunFam" id="2.40.30.170:FF:000010">
    <property type="entry name" value="Efflux RND transporter periplasmic adaptor subunit"/>
    <property type="match status" value="1"/>
</dbReference>
<reference evidence="6 7" key="1">
    <citation type="submission" date="2015-05" db="EMBL/GenBank/DDBJ databases">
        <title>Draft genome sequence of Lampropedia sp. CT6, isolated from the microbial mat of a hot water spring, located at Manikaran, India.</title>
        <authorList>
            <person name="Tripathi C."/>
            <person name="Rani P."/>
            <person name="Mahato N.K."/>
            <person name="Lal R."/>
        </authorList>
    </citation>
    <scope>NUCLEOTIDE SEQUENCE [LARGE SCALE GENOMIC DNA]</scope>
    <source>
        <strain evidence="6 7">CT6</strain>
    </source>
</reference>
<evidence type="ECO:0000259" key="3">
    <source>
        <dbReference type="Pfam" id="PF25876"/>
    </source>
</evidence>
<evidence type="ECO:0000256" key="2">
    <source>
        <dbReference type="SAM" id="Coils"/>
    </source>
</evidence>
<dbReference type="PANTHER" id="PTHR30469:SF11">
    <property type="entry name" value="BLL4320 PROTEIN"/>
    <property type="match status" value="1"/>
</dbReference>
<feature type="domain" description="Multidrug resistance protein MdtA-like barrel-sandwich hybrid" evidence="4">
    <location>
        <begin position="85"/>
        <end position="204"/>
    </location>
</feature>
<organism evidence="6 7">
    <name type="scientific">Lampropedia cohaerens</name>
    <dbReference type="NCBI Taxonomy" id="1610491"/>
    <lineage>
        <taxon>Bacteria</taxon>
        <taxon>Pseudomonadati</taxon>
        <taxon>Pseudomonadota</taxon>
        <taxon>Betaproteobacteria</taxon>
        <taxon>Burkholderiales</taxon>
        <taxon>Comamonadaceae</taxon>
        <taxon>Lampropedia</taxon>
    </lineage>
</organism>
<dbReference type="Gene3D" id="2.40.50.100">
    <property type="match status" value="1"/>
</dbReference>
<evidence type="ECO:0000313" key="7">
    <source>
        <dbReference type="Proteomes" id="UP000050580"/>
    </source>
</evidence>
<evidence type="ECO:0000256" key="1">
    <source>
        <dbReference type="ARBA" id="ARBA00009477"/>
    </source>
</evidence>
<dbReference type="EMBL" id="LBNQ01000007">
    <property type="protein sequence ID" value="KKW69318.1"/>
    <property type="molecule type" value="Genomic_DNA"/>
</dbReference>
<dbReference type="Pfam" id="PF25917">
    <property type="entry name" value="BSH_RND"/>
    <property type="match status" value="1"/>
</dbReference>
<name>A0A0U1Q3G8_9BURK</name>
<dbReference type="PANTHER" id="PTHR30469">
    <property type="entry name" value="MULTIDRUG RESISTANCE PROTEIN MDTA"/>
    <property type="match status" value="1"/>
</dbReference>
<dbReference type="STRING" id="1610491.AAV94_00395"/>
<dbReference type="Pfam" id="PF25954">
    <property type="entry name" value="Beta-barrel_RND_2"/>
    <property type="match status" value="1"/>
</dbReference>
<dbReference type="GO" id="GO:1990281">
    <property type="term" value="C:efflux pump complex"/>
    <property type="evidence" value="ECO:0007669"/>
    <property type="project" value="TreeGrafter"/>
</dbReference>
<gene>
    <name evidence="6" type="ORF">AAV94_00395</name>
</gene>
<evidence type="ECO:0000259" key="5">
    <source>
        <dbReference type="Pfam" id="PF25954"/>
    </source>
</evidence>
<proteinExistence type="inferred from homology"/>
<sequence length="403" mass="43031">MRLTLTKILLICAIVMAVCAAWWLQQPQGRAALAGMGRGADVQAQGSTPAAAPQPALIEVTQAVARTLRDEVQAVGTLVSRQSTAISPEVSGRVTAIRFSDGQRVRKGQQLLQLDDRLERAQLQQAEAELALARANHQRNSELVARGFISQAALDESAANLQVAQARRALAQTSVERLRVRAPFDAVAGIGNVHVGDYLSQGDAVVQLQDMDVLYVDFRLPERLSSALQLGQQVQLRVDALAQEVFSATVVAIDPLIDAQGRSVALRASLPNDGHRLRPGMFARVSLLLDAREGAVLVPEQAILAGADGDALIRVVPWDAADRAADLRSLPPDAPFRSERVAVELGQRLPGWVEVRHGVAAGDVVMTAGQHRVSQSDQQVRVRWAPSPPEPAVVTAVAAGAGD</sequence>
<dbReference type="NCBIfam" id="TIGR01730">
    <property type="entry name" value="RND_mfp"/>
    <property type="match status" value="1"/>
</dbReference>
<feature type="domain" description="Multidrug resistance protein MdtA-like alpha-helical hairpin" evidence="3">
    <location>
        <begin position="120"/>
        <end position="177"/>
    </location>
</feature>
<dbReference type="InterPro" id="IPR058625">
    <property type="entry name" value="MdtA-like_BSH"/>
</dbReference>
<dbReference type="InterPro" id="IPR058624">
    <property type="entry name" value="MdtA-like_HH"/>
</dbReference>
<dbReference type="Gene3D" id="1.10.287.470">
    <property type="entry name" value="Helix hairpin bin"/>
    <property type="match status" value="1"/>
</dbReference>
<comment type="similarity">
    <text evidence="1">Belongs to the membrane fusion protein (MFP) (TC 8.A.1) family.</text>
</comment>
<dbReference type="Gene3D" id="2.40.30.170">
    <property type="match status" value="1"/>
</dbReference>
<evidence type="ECO:0000313" key="6">
    <source>
        <dbReference type="EMBL" id="KKW69318.1"/>
    </source>
</evidence>
<feature type="domain" description="CusB-like beta-barrel" evidence="5">
    <location>
        <begin position="216"/>
        <end position="287"/>
    </location>
</feature>
<accession>A0A0U1Q3G8</accession>
<protein>
    <submittedName>
        <fullName evidence="6">Uncharacterized protein</fullName>
    </submittedName>
</protein>
<dbReference type="Gene3D" id="2.40.420.20">
    <property type="match status" value="1"/>
</dbReference>
<evidence type="ECO:0000259" key="4">
    <source>
        <dbReference type="Pfam" id="PF25917"/>
    </source>
</evidence>
<dbReference type="InterPro" id="IPR058792">
    <property type="entry name" value="Beta-barrel_RND_2"/>
</dbReference>
<dbReference type="AlphaFoldDB" id="A0A0U1Q3G8"/>
<dbReference type="InterPro" id="IPR006143">
    <property type="entry name" value="RND_pump_MFP"/>
</dbReference>
<comment type="caution">
    <text evidence="6">The sequence shown here is derived from an EMBL/GenBank/DDBJ whole genome shotgun (WGS) entry which is preliminary data.</text>
</comment>
<keyword evidence="7" id="KW-1185">Reference proteome</keyword>
<dbReference type="GO" id="GO:0015562">
    <property type="term" value="F:efflux transmembrane transporter activity"/>
    <property type="evidence" value="ECO:0007669"/>
    <property type="project" value="TreeGrafter"/>
</dbReference>
<dbReference type="Proteomes" id="UP000050580">
    <property type="component" value="Unassembled WGS sequence"/>
</dbReference>